<dbReference type="OrthoDB" id="127943at2759"/>
<keyword evidence="4" id="KW-0479">Metal-binding</keyword>
<keyword evidence="2" id="KW-0645">Protease</keyword>
<dbReference type="STRING" id="761204.W2Q0U4"/>
<dbReference type="InterPro" id="IPR003653">
    <property type="entry name" value="Peptidase_C48_C"/>
</dbReference>
<dbReference type="Pfam" id="PF02902">
    <property type="entry name" value="Peptidase_C48"/>
    <property type="match status" value="1"/>
</dbReference>
<dbReference type="Proteomes" id="UP000018817">
    <property type="component" value="Unassembled WGS sequence"/>
</dbReference>
<evidence type="ECO:0000313" key="7">
    <source>
        <dbReference type="Proteomes" id="UP000018817"/>
    </source>
</evidence>
<reference evidence="6 7" key="2">
    <citation type="submission" date="2013-11" db="EMBL/GenBank/DDBJ databases">
        <title>The Genome Sequence of Phytophthora parasitica INRA-310.</title>
        <authorList>
            <consortium name="The Broad Institute Genomics Platform"/>
            <person name="Russ C."/>
            <person name="Tyler B."/>
            <person name="Panabieres F."/>
            <person name="Shan W."/>
            <person name="Tripathy S."/>
            <person name="Grunwald N."/>
            <person name="Machado M."/>
            <person name="Johnson C.S."/>
            <person name="Arredondo F."/>
            <person name="Hong C."/>
            <person name="Coffey M."/>
            <person name="Young S.K."/>
            <person name="Zeng Q."/>
            <person name="Gargeya S."/>
            <person name="Fitzgerald M."/>
            <person name="Abouelleil A."/>
            <person name="Alvarado L."/>
            <person name="Chapman S.B."/>
            <person name="Gainer-Dewar J."/>
            <person name="Goldberg J."/>
            <person name="Griggs A."/>
            <person name="Gujja S."/>
            <person name="Hansen M."/>
            <person name="Howarth C."/>
            <person name="Imamovic A."/>
            <person name="Ireland A."/>
            <person name="Larimer J."/>
            <person name="McCowan C."/>
            <person name="Murphy C."/>
            <person name="Pearson M."/>
            <person name="Poon T.W."/>
            <person name="Priest M."/>
            <person name="Roberts A."/>
            <person name="Saif S."/>
            <person name="Shea T."/>
            <person name="Sykes S."/>
            <person name="Wortman J."/>
            <person name="Nusbaum C."/>
            <person name="Birren B."/>
        </authorList>
    </citation>
    <scope>NUCLEOTIDE SEQUENCE [LARGE SCALE GENOMIC DNA]</scope>
    <source>
        <strain evidence="6 7">INRA-310</strain>
    </source>
</reference>
<protein>
    <recommendedName>
        <fullName evidence="5">SWIM-type domain-containing protein</fullName>
    </recommendedName>
</protein>
<dbReference type="PROSITE" id="PS50966">
    <property type="entry name" value="ZF_SWIM"/>
    <property type="match status" value="1"/>
</dbReference>
<dbReference type="GO" id="GO:0006508">
    <property type="term" value="P:proteolysis"/>
    <property type="evidence" value="ECO:0007669"/>
    <property type="project" value="UniProtKB-KW"/>
</dbReference>
<dbReference type="GO" id="GO:0008270">
    <property type="term" value="F:zinc ion binding"/>
    <property type="evidence" value="ECO:0007669"/>
    <property type="project" value="UniProtKB-KW"/>
</dbReference>
<dbReference type="InterPro" id="IPR052579">
    <property type="entry name" value="Zinc_finger_SWIM"/>
</dbReference>
<evidence type="ECO:0000313" key="6">
    <source>
        <dbReference type="EMBL" id="ETN06516.1"/>
    </source>
</evidence>
<sequence>MKNVLRFTTHYVAGQIEGQYAKGLETATQYSLDDWRCDCEFSASMSLPCRHAIAYRKYKEVPGPVIPSNRIDERRTTLSQDLKKVKQFTNETFATGGRGSQQKMLKSQSEQYREAVRATHLIANELADIEGEDEFDKMLTFVLAQWCNVRQKKMLSVSENISGDESGRIKEVNKRDRDYDALVKKSSTSAAVMRKTEVLTVTKVGRPQKVKKKAQAGEKKDGKWYEATEAARAQAGEQRLSGIIVKYGDAEKKKPKLKLMKNPVLTMDPFYLLPTKLLDACVKLLAVSNTKATAISVDDSQSSQISSTHTDKAPVETLVIKDVGYFSRKQLETFKRVQILKEFVELGIDVYKWLVDVAAPALPADYQSLSQQMADAVMVSYPYKRIEGLPGVPDFAYTGLYRAAPPSWLTDAMIKWIVYTSSPGLRFAGFQAAFTKGKRTRNPGERCLDDATRGRVLQQVNEDGVDTVMLPLNFSNYHWCCVVVKVEKKRIYYYDPLNQAQYTNAANAVATSLEMD</sequence>
<dbReference type="RefSeq" id="XP_008908008.1">
    <property type="nucleotide sequence ID" value="XM_008909760.1"/>
</dbReference>
<evidence type="ECO:0000256" key="4">
    <source>
        <dbReference type="PROSITE-ProRule" id="PRU00325"/>
    </source>
</evidence>
<dbReference type="VEuPathDB" id="FungiDB:PPTG_12627"/>
<dbReference type="Gene3D" id="3.40.395.10">
    <property type="entry name" value="Adenoviral Proteinase, Chain A"/>
    <property type="match status" value="1"/>
</dbReference>
<gene>
    <name evidence="6" type="ORF">PPTG_12627</name>
</gene>
<keyword evidence="4" id="KW-0862">Zinc</keyword>
<accession>W2Q0U4</accession>
<evidence type="ECO:0000256" key="3">
    <source>
        <dbReference type="ARBA" id="ARBA00022801"/>
    </source>
</evidence>
<dbReference type="InterPro" id="IPR038765">
    <property type="entry name" value="Papain-like_cys_pep_sf"/>
</dbReference>
<dbReference type="InterPro" id="IPR007527">
    <property type="entry name" value="Znf_SWIM"/>
</dbReference>
<dbReference type="OMA" id="EDEDEFX"/>
<keyword evidence="4" id="KW-0863">Zinc-finger</keyword>
<name>W2Q0U4_PHYN3</name>
<organism evidence="6 7">
    <name type="scientific">Phytophthora nicotianae (strain INRA-310)</name>
    <name type="common">Phytophthora parasitica</name>
    <dbReference type="NCBI Taxonomy" id="761204"/>
    <lineage>
        <taxon>Eukaryota</taxon>
        <taxon>Sar</taxon>
        <taxon>Stramenopiles</taxon>
        <taxon>Oomycota</taxon>
        <taxon>Peronosporomycetes</taxon>
        <taxon>Peronosporales</taxon>
        <taxon>Peronosporaceae</taxon>
        <taxon>Phytophthora</taxon>
    </lineage>
</organism>
<evidence type="ECO:0000256" key="2">
    <source>
        <dbReference type="ARBA" id="ARBA00022670"/>
    </source>
</evidence>
<proteinExistence type="inferred from homology"/>
<evidence type="ECO:0000256" key="1">
    <source>
        <dbReference type="ARBA" id="ARBA00005234"/>
    </source>
</evidence>
<dbReference type="SUPFAM" id="SSF54001">
    <property type="entry name" value="Cysteine proteinases"/>
    <property type="match status" value="1"/>
</dbReference>
<keyword evidence="3" id="KW-0378">Hydrolase</keyword>
<reference evidence="7" key="1">
    <citation type="submission" date="2011-12" db="EMBL/GenBank/DDBJ databases">
        <authorList>
            <consortium name="The Broad Institute Genome Sequencing Platform"/>
            <person name="Russ C."/>
            <person name="Tyler B."/>
            <person name="Panabieres F."/>
            <person name="Shan W."/>
            <person name="Tripathy S."/>
            <person name="Grunwald N."/>
            <person name="Machado M."/>
            <person name="Young S.K."/>
            <person name="Zeng Q."/>
            <person name="Gargeya S."/>
            <person name="Fitzgerald M."/>
            <person name="Haas B."/>
            <person name="Abouelleil A."/>
            <person name="Alvarado L."/>
            <person name="Arachchi H.M."/>
            <person name="Berlin A."/>
            <person name="Chapman S.B."/>
            <person name="Gearin G."/>
            <person name="Goldberg J."/>
            <person name="Griggs A."/>
            <person name="Gujja S."/>
            <person name="Hansen M."/>
            <person name="Heiman D."/>
            <person name="Howarth C."/>
            <person name="Larimer J."/>
            <person name="Lui A."/>
            <person name="MacDonald P.J.P."/>
            <person name="McCowen C."/>
            <person name="Montmayeur A."/>
            <person name="Murphy C."/>
            <person name="Neiman D."/>
            <person name="Pearson M."/>
            <person name="Priest M."/>
            <person name="Roberts A."/>
            <person name="Saif S."/>
            <person name="Shea T."/>
            <person name="Sisk P."/>
            <person name="Stolte C."/>
            <person name="Sykes S."/>
            <person name="Wortman J."/>
            <person name="Nusbaum C."/>
            <person name="Birren B."/>
        </authorList>
    </citation>
    <scope>NUCLEOTIDE SEQUENCE [LARGE SCALE GENOMIC DNA]</scope>
    <source>
        <strain evidence="7">INRA-310</strain>
    </source>
</reference>
<evidence type="ECO:0000259" key="5">
    <source>
        <dbReference type="PROSITE" id="PS50966"/>
    </source>
</evidence>
<feature type="domain" description="SWIM-type" evidence="5">
    <location>
        <begin position="26"/>
        <end position="60"/>
    </location>
</feature>
<dbReference type="GeneID" id="20182060"/>
<dbReference type="AlphaFoldDB" id="W2Q0U4"/>
<comment type="similarity">
    <text evidence="1">Belongs to the peptidase C48 family.</text>
</comment>
<dbReference type="PANTHER" id="PTHR31569">
    <property type="entry name" value="SWIM-TYPE DOMAIN-CONTAINING PROTEIN"/>
    <property type="match status" value="1"/>
</dbReference>
<dbReference type="Pfam" id="PF04434">
    <property type="entry name" value="SWIM"/>
    <property type="match status" value="1"/>
</dbReference>
<dbReference type="GO" id="GO:0008234">
    <property type="term" value="F:cysteine-type peptidase activity"/>
    <property type="evidence" value="ECO:0007669"/>
    <property type="project" value="InterPro"/>
</dbReference>
<dbReference type="PANTHER" id="PTHR31569:SF4">
    <property type="entry name" value="SWIM-TYPE DOMAIN-CONTAINING PROTEIN"/>
    <property type="match status" value="1"/>
</dbReference>
<dbReference type="EMBL" id="KI669595">
    <property type="protein sequence ID" value="ETN06516.1"/>
    <property type="molecule type" value="Genomic_DNA"/>
</dbReference>